<reference evidence="1" key="1">
    <citation type="journal article" date="2017" name="Appl. Environ. Microbiol.">
        <title>Molecular characterization of an Endozoicomonas-like organism causing infection in king scallop Pecten maximus L.</title>
        <authorList>
            <person name="Cano I."/>
            <person name="van Aerle R."/>
            <person name="Ross S."/>
            <person name="Verner-Jeffreys D.W."/>
            <person name="Paley R.K."/>
            <person name="Rimmer G."/>
            <person name="Ryder D."/>
            <person name="Hooper P."/>
            <person name="Stone D."/>
            <person name="Feist S.W."/>
        </authorList>
    </citation>
    <scope>NUCLEOTIDE SEQUENCE</scope>
</reference>
<gene>
    <name evidence="1" type="ORF">CI610_03296</name>
</gene>
<proteinExistence type="predicted"/>
<comment type="caution">
    <text evidence="1">The sequence shown here is derived from an EMBL/GenBank/DDBJ whole genome shotgun (WGS) entry which is preliminary data.</text>
</comment>
<dbReference type="EMBL" id="NSIT01000379">
    <property type="protein sequence ID" value="PJE77779.1"/>
    <property type="molecule type" value="Genomic_DNA"/>
</dbReference>
<sequence>MAITNRIKAIKKNTKHEVMAIILLMTITKKILIGKSSGTSLTRSRRDHEKTSSYPSVRIKRVIVFGEKFGQYLSTLYNHYNFALSLISLV</sequence>
<name>A0A2H9T3L0_9ZZZZ</name>
<protein>
    <submittedName>
        <fullName evidence="1">Uncharacterized protein</fullName>
    </submittedName>
</protein>
<dbReference type="AlphaFoldDB" id="A0A2H9T3L0"/>
<accession>A0A2H9T3L0</accession>
<evidence type="ECO:0000313" key="1">
    <source>
        <dbReference type="EMBL" id="PJE77779.1"/>
    </source>
</evidence>
<organism evidence="1">
    <name type="scientific">invertebrate metagenome</name>
    <dbReference type="NCBI Taxonomy" id="1711999"/>
    <lineage>
        <taxon>unclassified sequences</taxon>
        <taxon>metagenomes</taxon>
        <taxon>organismal metagenomes</taxon>
    </lineage>
</organism>